<feature type="compositionally biased region" description="Basic and acidic residues" evidence="1">
    <location>
        <begin position="124"/>
        <end position="140"/>
    </location>
</feature>
<dbReference type="Proteomes" id="UP000465866">
    <property type="component" value="Chromosome"/>
</dbReference>
<evidence type="ECO:0000313" key="2">
    <source>
        <dbReference type="EMBL" id="BBX47275.1"/>
    </source>
</evidence>
<reference evidence="2 3" key="1">
    <citation type="journal article" date="2019" name="Emerg. Microbes Infect.">
        <title>Comprehensive subspecies identification of 175 nontuberculous mycobacteria species based on 7547 genomic profiles.</title>
        <authorList>
            <person name="Matsumoto Y."/>
            <person name="Kinjo T."/>
            <person name="Motooka D."/>
            <person name="Nabeya D."/>
            <person name="Jung N."/>
            <person name="Uechi K."/>
            <person name="Horii T."/>
            <person name="Iida T."/>
            <person name="Fujita J."/>
            <person name="Nakamura S."/>
        </authorList>
    </citation>
    <scope>NUCLEOTIDE SEQUENCE [LARGE SCALE GENOMIC DNA]</scope>
    <source>
        <strain evidence="2 3">JCM 12404</strain>
    </source>
</reference>
<gene>
    <name evidence="2" type="ORF">MCOO_32900</name>
</gene>
<dbReference type="RefSeq" id="WP_163777777.1">
    <property type="nucleotide sequence ID" value="NZ_AP022569.1"/>
</dbReference>
<evidence type="ECO:0000256" key="1">
    <source>
        <dbReference type="SAM" id="MobiDB-lite"/>
    </source>
</evidence>
<accession>A0A7I7KYY5</accession>
<proteinExistence type="predicted"/>
<feature type="region of interest" description="Disordered" evidence="1">
    <location>
        <begin position="124"/>
        <end position="155"/>
    </location>
</feature>
<dbReference type="EMBL" id="AP022569">
    <property type="protein sequence ID" value="BBX47275.1"/>
    <property type="molecule type" value="Genomic_DNA"/>
</dbReference>
<protein>
    <submittedName>
        <fullName evidence="2">Uncharacterized protein</fullName>
    </submittedName>
</protein>
<sequence>MNTVLYFSPGGPVYETRAYSKSDIAELVQNYGLESLTSADRQFDFWFTPSTRHCQRTVNRSATETLLSTTGFTAKTVPLLRGGVVLATHDSDGDLDGLSWQQLDRLITLSSTITRRDDRVLNRRIGRDERRQQRTLDAHEAPVPTRAGAQHAARH</sequence>
<dbReference type="AlphaFoldDB" id="A0A7I7KYY5"/>
<dbReference type="KEGG" id="mcoo:MCOO_32900"/>
<evidence type="ECO:0000313" key="3">
    <source>
        <dbReference type="Proteomes" id="UP000465866"/>
    </source>
</evidence>
<organism evidence="2 3">
    <name type="scientific">Mycobacterium cookii</name>
    <dbReference type="NCBI Taxonomy" id="1775"/>
    <lineage>
        <taxon>Bacteria</taxon>
        <taxon>Bacillati</taxon>
        <taxon>Actinomycetota</taxon>
        <taxon>Actinomycetes</taxon>
        <taxon>Mycobacteriales</taxon>
        <taxon>Mycobacteriaceae</taxon>
        <taxon>Mycobacterium</taxon>
    </lineage>
</organism>
<keyword evidence="3" id="KW-1185">Reference proteome</keyword>
<name>A0A7I7KYY5_9MYCO</name>